<keyword evidence="3 6" id="KW-0812">Transmembrane</keyword>
<evidence type="ECO:0000256" key="4">
    <source>
        <dbReference type="ARBA" id="ARBA00022989"/>
    </source>
</evidence>
<dbReference type="OrthoDB" id="9784565at2"/>
<evidence type="ECO:0000256" key="3">
    <source>
        <dbReference type="ARBA" id="ARBA00022692"/>
    </source>
</evidence>
<feature type="transmembrane region" description="Helical" evidence="6">
    <location>
        <begin position="61"/>
        <end position="79"/>
    </location>
</feature>
<proteinExistence type="inferred from homology"/>
<dbReference type="InterPro" id="IPR023408">
    <property type="entry name" value="MscS_beta-dom_sf"/>
</dbReference>
<dbReference type="InterPro" id="IPR045275">
    <property type="entry name" value="MscS_archaea/bacteria_type"/>
</dbReference>
<evidence type="ECO:0000256" key="1">
    <source>
        <dbReference type="ARBA" id="ARBA00004141"/>
    </source>
</evidence>
<dbReference type="Proteomes" id="UP000427906">
    <property type="component" value="Chromosome"/>
</dbReference>
<feature type="transmembrane region" description="Helical" evidence="6">
    <location>
        <begin position="20"/>
        <end position="40"/>
    </location>
</feature>
<dbReference type="PANTHER" id="PTHR30221">
    <property type="entry name" value="SMALL-CONDUCTANCE MECHANOSENSITIVE CHANNEL"/>
    <property type="match status" value="1"/>
</dbReference>
<comment type="similarity">
    <text evidence="2">Belongs to the MscS (TC 1.A.23) family.</text>
</comment>
<dbReference type="SUPFAM" id="SSF50182">
    <property type="entry name" value="Sm-like ribonucleoproteins"/>
    <property type="match status" value="1"/>
</dbReference>
<protein>
    <recommendedName>
        <fullName evidence="7">Mechanosensitive ion channel MscS domain-containing protein</fullName>
    </recommendedName>
</protein>
<dbReference type="Pfam" id="PF00924">
    <property type="entry name" value="MS_channel_2nd"/>
    <property type="match status" value="1"/>
</dbReference>
<evidence type="ECO:0000256" key="2">
    <source>
        <dbReference type="ARBA" id="ARBA00008017"/>
    </source>
</evidence>
<dbReference type="Gene3D" id="1.10.287.1260">
    <property type="match status" value="1"/>
</dbReference>
<dbReference type="AlphaFoldDB" id="A0A5K7YP65"/>
<feature type="transmembrane region" description="Helical" evidence="6">
    <location>
        <begin position="85"/>
        <end position="101"/>
    </location>
</feature>
<sequence>MNGSGNVSEIFRTLSHANLVHIGLIVVAAWLLIVLSSRFLPWLAERASGRFRSYLRASVPVLRLVIIIGALVLTVIRVIEPTIDNLMVLLGALGLALGFAFKDYVSSLIAGVVTLYEMPYRPGDWIEVNGAYGEVKAINMRSAEIVTPDDTVVVIPHLKLWDQLIFNANDGGQNLQCVSDFYLHPRHDAAQVKHTLYDVALTSTFLQIEQPIHVIVVEKPWGTHYRLKAYPLDPRQQFHFVTDLTVRGKAALTGLGVAFAAAPTVSPAHQ</sequence>
<dbReference type="SUPFAM" id="SSF82861">
    <property type="entry name" value="Mechanosensitive channel protein MscS (YggB), transmembrane region"/>
    <property type="match status" value="1"/>
</dbReference>
<evidence type="ECO:0000259" key="7">
    <source>
        <dbReference type="Pfam" id="PF00924"/>
    </source>
</evidence>
<dbReference type="RefSeq" id="WP_155317677.1">
    <property type="nucleotide sequence ID" value="NZ_AP021874.1"/>
</dbReference>
<comment type="subcellular location">
    <subcellularLocation>
        <location evidence="1">Membrane</location>
        <topology evidence="1">Multi-pass membrane protein</topology>
    </subcellularLocation>
</comment>
<name>A0A5K7YP65_9BACT</name>
<evidence type="ECO:0000313" key="9">
    <source>
        <dbReference type="Proteomes" id="UP000427906"/>
    </source>
</evidence>
<dbReference type="InterPro" id="IPR006685">
    <property type="entry name" value="MscS_channel_2nd"/>
</dbReference>
<reference evidence="8 9" key="1">
    <citation type="submission" date="2019-11" db="EMBL/GenBank/DDBJ databases">
        <title>Comparative genomics of hydrocarbon-degrading Desulfosarcina strains.</title>
        <authorList>
            <person name="Watanabe M."/>
            <person name="Kojima H."/>
            <person name="Fukui M."/>
        </authorList>
    </citation>
    <scope>NUCLEOTIDE SEQUENCE [LARGE SCALE GENOMIC DNA]</scope>
    <source>
        <strain evidence="8 9">PL12</strain>
    </source>
</reference>
<evidence type="ECO:0000313" key="8">
    <source>
        <dbReference type="EMBL" id="BBO69659.1"/>
    </source>
</evidence>
<keyword evidence="5 6" id="KW-0472">Membrane</keyword>
<keyword evidence="9" id="KW-1185">Reference proteome</keyword>
<dbReference type="InterPro" id="IPR011014">
    <property type="entry name" value="MscS_channel_TM-2"/>
</dbReference>
<dbReference type="EMBL" id="AP021874">
    <property type="protein sequence ID" value="BBO69659.1"/>
    <property type="molecule type" value="Genomic_DNA"/>
</dbReference>
<evidence type="ECO:0000256" key="5">
    <source>
        <dbReference type="ARBA" id="ARBA00023136"/>
    </source>
</evidence>
<dbReference type="Gene3D" id="2.30.30.60">
    <property type="match status" value="1"/>
</dbReference>
<keyword evidence="4 6" id="KW-1133">Transmembrane helix</keyword>
<dbReference type="PANTHER" id="PTHR30221:SF1">
    <property type="entry name" value="SMALL-CONDUCTANCE MECHANOSENSITIVE CHANNEL"/>
    <property type="match status" value="1"/>
</dbReference>
<dbReference type="GO" id="GO:0008381">
    <property type="term" value="F:mechanosensitive monoatomic ion channel activity"/>
    <property type="evidence" value="ECO:0007669"/>
    <property type="project" value="InterPro"/>
</dbReference>
<accession>A0A5K7YP65</accession>
<organism evidence="8 9">
    <name type="scientific">Desulfosarcina alkanivorans</name>
    <dbReference type="NCBI Taxonomy" id="571177"/>
    <lineage>
        <taxon>Bacteria</taxon>
        <taxon>Pseudomonadati</taxon>
        <taxon>Thermodesulfobacteriota</taxon>
        <taxon>Desulfobacteria</taxon>
        <taxon>Desulfobacterales</taxon>
        <taxon>Desulfosarcinaceae</taxon>
        <taxon>Desulfosarcina</taxon>
    </lineage>
</organism>
<evidence type="ECO:0000256" key="6">
    <source>
        <dbReference type="SAM" id="Phobius"/>
    </source>
</evidence>
<feature type="domain" description="Mechanosensitive ion channel MscS" evidence="7">
    <location>
        <begin position="103"/>
        <end position="169"/>
    </location>
</feature>
<dbReference type="InterPro" id="IPR010920">
    <property type="entry name" value="LSM_dom_sf"/>
</dbReference>
<gene>
    <name evidence="8" type="ORF">DSCA_35890</name>
</gene>
<dbReference type="GO" id="GO:0016020">
    <property type="term" value="C:membrane"/>
    <property type="evidence" value="ECO:0007669"/>
    <property type="project" value="UniProtKB-SubCell"/>
</dbReference>
<dbReference type="KEGG" id="dalk:DSCA_35890"/>